<feature type="domain" description="IRF tryptophan pentad repeat" evidence="9">
    <location>
        <begin position="6"/>
        <end position="114"/>
    </location>
</feature>
<evidence type="ECO:0000313" key="12">
    <source>
        <dbReference type="Proteomes" id="UP000694548"/>
    </source>
</evidence>
<organism evidence="11 12">
    <name type="scientific">Nothobranchius furzeri</name>
    <name type="common">Turquoise killifish</name>
    <dbReference type="NCBI Taxonomy" id="105023"/>
    <lineage>
        <taxon>Eukaryota</taxon>
        <taxon>Metazoa</taxon>
        <taxon>Chordata</taxon>
        <taxon>Craniata</taxon>
        <taxon>Vertebrata</taxon>
        <taxon>Euteleostomi</taxon>
        <taxon>Actinopterygii</taxon>
        <taxon>Neopterygii</taxon>
        <taxon>Teleostei</taxon>
        <taxon>Neoteleostei</taxon>
        <taxon>Acanthomorphata</taxon>
        <taxon>Ovalentaria</taxon>
        <taxon>Atherinomorphae</taxon>
        <taxon>Cyprinodontiformes</taxon>
        <taxon>Nothobranchiidae</taxon>
        <taxon>Nothobranchius</taxon>
    </lineage>
</organism>
<dbReference type="Proteomes" id="UP000822369">
    <property type="component" value="Chromosome 11"/>
</dbReference>
<dbReference type="PROSITE" id="PS00601">
    <property type="entry name" value="IRF_1"/>
    <property type="match status" value="1"/>
</dbReference>
<reference evidence="11" key="3">
    <citation type="submission" date="2025-05" db="UniProtKB">
        <authorList>
            <consortium name="Ensembl"/>
        </authorList>
    </citation>
    <scope>IDENTIFICATION</scope>
</reference>
<dbReference type="PANTHER" id="PTHR11949:SF50">
    <property type="entry name" value="INTERFERON REGULATORY FACTOR"/>
    <property type="match status" value="1"/>
</dbReference>
<dbReference type="InterPro" id="IPR019817">
    <property type="entry name" value="Interferon_reg_fac_CS"/>
</dbReference>
<dbReference type="SUPFAM" id="SSF46785">
    <property type="entry name" value="Winged helix' DNA-binding domain"/>
    <property type="match status" value="1"/>
</dbReference>
<dbReference type="Ensembl" id="ENSNFUT00015002046.1">
    <property type="protein sequence ID" value="ENSNFUP00015001901.1"/>
    <property type="gene ID" value="ENSNFUG00015001048.1"/>
</dbReference>
<dbReference type="InterPro" id="IPR001346">
    <property type="entry name" value="Interferon_reg_fact_DNA-bd_dom"/>
</dbReference>
<protein>
    <submittedName>
        <fullName evidence="10 11">Interferon regulatory factor 1-like</fullName>
    </submittedName>
</protein>
<dbReference type="OrthoDB" id="6538197at2759"/>
<proteinExistence type="predicted"/>
<sequence>MQQPGRQRLRPWLEEQIQSGKYPGVSWLDQSARIFQIPWKHAARHGWSIDRDATLFRSWAMHTGRYRPGRDKPDPKTWKANFRCALNSLPDICELREHSRKRGTNAYRVYRILPNSQIHRRRKGLRLFSCPQERQMSLQDYKLDDTHISHTWQPGTTRQISETPQKVETCTQLIFTGTEPHGMWEPKPEEQEHSETVHKLIDHFSSTDLWSQTLEQREWRMHSLWDQSHCAVDENLYPPHAEGYGELFGPNYLKELSDWSTHQQMLML</sequence>
<gene>
    <name evidence="11" type="primary">irf1a</name>
    <name evidence="10" type="ORF">G4P62_002474</name>
</gene>
<comment type="subcellular location">
    <subcellularLocation>
        <location evidence="1">Nucleus</location>
    </subcellularLocation>
</comment>
<dbReference type="GO" id="GO:0000981">
    <property type="term" value="F:DNA-binding transcription factor activity, RNA polymerase II-specific"/>
    <property type="evidence" value="ECO:0007669"/>
    <property type="project" value="TreeGrafter"/>
</dbReference>
<keyword evidence="3" id="KW-0832">Ubl conjugation</keyword>
<dbReference type="FunFam" id="1.10.10.10:FF:000065">
    <property type="entry name" value="Interferon regulatory factor"/>
    <property type="match status" value="1"/>
</dbReference>
<evidence type="ECO:0000259" key="9">
    <source>
        <dbReference type="PROSITE" id="PS51507"/>
    </source>
</evidence>
<reference evidence="11" key="1">
    <citation type="submission" date="2014-08" db="EMBL/GenBank/DDBJ databases">
        <authorList>
            <person name="Senf B."/>
            <person name="Petzold A."/>
            <person name="Downie B.R."/>
            <person name="Koch P."/>
            <person name="Platzer M."/>
        </authorList>
    </citation>
    <scope>NUCLEOTIDE SEQUENCE [LARGE SCALE GENOMIC DNA]</scope>
    <source>
        <strain evidence="11">GRZ</strain>
    </source>
</reference>
<dbReference type="CDD" id="cd00103">
    <property type="entry name" value="IRF"/>
    <property type="match status" value="1"/>
</dbReference>
<evidence type="ECO:0000256" key="1">
    <source>
        <dbReference type="ARBA" id="ARBA00004123"/>
    </source>
</evidence>
<keyword evidence="6" id="KW-0010">Activator</keyword>
<dbReference type="SMART" id="SM00348">
    <property type="entry name" value="IRF"/>
    <property type="match status" value="1"/>
</dbReference>
<dbReference type="PROSITE" id="PS51507">
    <property type="entry name" value="IRF_2"/>
    <property type="match status" value="1"/>
</dbReference>
<keyword evidence="12" id="KW-1185">Reference proteome</keyword>
<evidence type="ECO:0000256" key="2">
    <source>
        <dbReference type="ARBA" id="ARBA00022499"/>
    </source>
</evidence>
<keyword evidence="8" id="KW-0539">Nucleus</keyword>
<dbReference type="Gene3D" id="1.10.10.10">
    <property type="entry name" value="Winged helix-like DNA-binding domain superfamily/Winged helix DNA-binding domain"/>
    <property type="match status" value="1"/>
</dbReference>
<keyword evidence="2" id="KW-1017">Isopeptide bond</keyword>
<dbReference type="GO" id="GO:0002376">
    <property type="term" value="P:immune system process"/>
    <property type="evidence" value="ECO:0007669"/>
    <property type="project" value="TreeGrafter"/>
</dbReference>
<evidence type="ECO:0000256" key="5">
    <source>
        <dbReference type="ARBA" id="ARBA00023125"/>
    </source>
</evidence>
<evidence type="ECO:0000256" key="4">
    <source>
        <dbReference type="ARBA" id="ARBA00023015"/>
    </source>
</evidence>
<dbReference type="InterPro" id="IPR036390">
    <property type="entry name" value="WH_DNA-bd_sf"/>
</dbReference>
<accession>A0A8C6KA20</accession>
<evidence type="ECO:0000256" key="7">
    <source>
        <dbReference type="ARBA" id="ARBA00023163"/>
    </source>
</evidence>
<evidence type="ECO:0000256" key="8">
    <source>
        <dbReference type="ARBA" id="ARBA00023242"/>
    </source>
</evidence>
<name>A0A8C6KA20_NOTFU</name>
<keyword evidence="7" id="KW-0804">Transcription</keyword>
<dbReference type="OMA" id="RGWRTHT"/>
<dbReference type="Proteomes" id="UP000694548">
    <property type="component" value="Chromosome sgr02"/>
</dbReference>
<evidence type="ECO:0000256" key="3">
    <source>
        <dbReference type="ARBA" id="ARBA00022843"/>
    </source>
</evidence>
<keyword evidence="5" id="KW-0238">DNA-binding</keyword>
<dbReference type="PANTHER" id="PTHR11949">
    <property type="entry name" value="INTERFERON REGULATORY FACTOR"/>
    <property type="match status" value="1"/>
</dbReference>
<dbReference type="InterPro" id="IPR036388">
    <property type="entry name" value="WH-like_DNA-bd_sf"/>
</dbReference>
<dbReference type="GeneTree" id="ENSGT00940000156288"/>
<dbReference type="Pfam" id="PF00605">
    <property type="entry name" value="IRF"/>
    <property type="match status" value="1"/>
</dbReference>
<evidence type="ECO:0000256" key="6">
    <source>
        <dbReference type="ARBA" id="ARBA00023159"/>
    </source>
</evidence>
<dbReference type="GeneID" id="107375219"/>
<keyword evidence="4" id="KW-0805">Transcription regulation</keyword>
<evidence type="ECO:0000313" key="10">
    <source>
        <dbReference type="EMBL" id="KAF7211633.1"/>
    </source>
</evidence>
<dbReference type="GO" id="GO:0005634">
    <property type="term" value="C:nucleus"/>
    <property type="evidence" value="ECO:0007669"/>
    <property type="project" value="UniProtKB-SubCell"/>
</dbReference>
<dbReference type="AlphaFoldDB" id="A0A8C6KA20"/>
<dbReference type="RefSeq" id="XP_015799119.3">
    <property type="nucleotide sequence ID" value="XM_015943633.3"/>
</dbReference>
<evidence type="ECO:0000313" key="11">
    <source>
        <dbReference type="Ensembl" id="ENSNFUP00015001901.1"/>
    </source>
</evidence>
<dbReference type="KEGG" id="nfu:107375219"/>
<reference evidence="10" key="2">
    <citation type="submission" date="2020-03" db="EMBL/GenBank/DDBJ databases">
        <title>Intra-Species Differences in Population Size shape Life History and Genome Evolution.</title>
        <authorList>
            <person name="Willemsen D."/>
            <person name="Cui R."/>
            <person name="Valenzano D.R."/>
        </authorList>
    </citation>
    <scope>NUCLEOTIDE SEQUENCE</scope>
    <source>
        <strain evidence="10">GRZ</strain>
        <tissue evidence="10">Whole</tissue>
    </source>
</reference>
<dbReference type="GO" id="GO:0000978">
    <property type="term" value="F:RNA polymerase II cis-regulatory region sequence-specific DNA binding"/>
    <property type="evidence" value="ECO:0007669"/>
    <property type="project" value="TreeGrafter"/>
</dbReference>
<dbReference type="EMBL" id="JAAVVJ010000011">
    <property type="protein sequence ID" value="KAF7211633.1"/>
    <property type="molecule type" value="Genomic_DNA"/>
</dbReference>
<dbReference type="PRINTS" id="PR00267">
    <property type="entry name" value="INTFRNREGFCT"/>
</dbReference>